<feature type="region of interest" description="Disordered" evidence="2">
    <location>
        <begin position="1"/>
        <end position="40"/>
    </location>
</feature>
<feature type="repeat" description="TPR" evidence="1">
    <location>
        <begin position="778"/>
        <end position="811"/>
    </location>
</feature>
<comment type="caution">
    <text evidence="3">The sequence shown here is derived from an EMBL/GenBank/DDBJ whole genome shotgun (WGS) entry which is preliminary data.</text>
</comment>
<evidence type="ECO:0000313" key="4">
    <source>
        <dbReference type="Proteomes" id="UP001142055"/>
    </source>
</evidence>
<dbReference type="Gene3D" id="1.25.40.10">
    <property type="entry name" value="Tetratricopeptide repeat domain"/>
    <property type="match status" value="3"/>
</dbReference>
<dbReference type="PANTHER" id="PTHR23082">
    <property type="entry name" value="TRANSCRIPTION INITIATION FACTOR IIIC TFIIIC , POLYPEPTIDE 3-RELATED"/>
    <property type="match status" value="1"/>
</dbReference>
<dbReference type="PANTHER" id="PTHR23082:SF0">
    <property type="entry name" value="GENERAL TRANSCRIPTION FACTOR 3C POLYPEPTIDE 3"/>
    <property type="match status" value="1"/>
</dbReference>
<proteinExistence type="predicted"/>
<name>A0A9Q0RRL6_BLOTA</name>
<dbReference type="GO" id="GO:0000127">
    <property type="term" value="C:transcription factor TFIIIC complex"/>
    <property type="evidence" value="ECO:0007669"/>
    <property type="project" value="TreeGrafter"/>
</dbReference>
<organism evidence="3 4">
    <name type="scientific">Blomia tropicalis</name>
    <name type="common">Mite</name>
    <dbReference type="NCBI Taxonomy" id="40697"/>
    <lineage>
        <taxon>Eukaryota</taxon>
        <taxon>Metazoa</taxon>
        <taxon>Ecdysozoa</taxon>
        <taxon>Arthropoda</taxon>
        <taxon>Chelicerata</taxon>
        <taxon>Arachnida</taxon>
        <taxon>Acari</taxon>
        <taxon>Acariformes</taxon>
        <taxon>Sarcoptiformes</taxon>
        <taxon>Astigmata</taxon>
        <taxon>Glycyphagoidea</taxon>
        <taxon>Echimyopodidae</taxon>
        <taxon>Blomia</taxon>
    </lineage>
</organism>
<keyword evidence="4" id="KW-1185">Reference proteome</keyword>
<evidence type="ECO:0000313" key="3">
    <source>
        <dbReference type="EMBL" id="KAJ6223226.1"/>
    </source>
</evidence>
<dbReference type="AlphaFoldDB" id="A0A9Q0RRL6"/>
<dbReference type="Proteomes" id="UP001142055">
    <property type="component" value="Chromosome 1"/>
</dbReference>
<gene>
    <name evidence="3" type="ORF">RDWZM_001771</name>
</gene>
<evidence type="ECO:0000256" key="1">
    <source>
        <dbReference type="PROSITE-ProRule" id="PRU00339"/>
    </source>
</evidence>
<protein>
    <recommendedName>
        <fullName evidence="5">General transcription factor 3C polypeptide 3</fullName>
    </recommendedName>
</protein>
<reference evidence="3" key="1">
    <citation type="submission" date="2022-12" db="EMBL/GenBank/DDBJ databases">
        <title>Genome assemblies of Blomia tropicalis.</title>
        <authorList>
            <person name="Cui Y."/>
        </authorList>
    </citation>
    <scope>NUCLEOTIDE SEQUENCE</scope>
    <source>
        <tissue evidence="3">Adult mites</tissue>
    </source>
</reference>
<evidence type="ECO:0000256" key="2">
    <source>
        <dbReference type="SAM" id="MobiDB-lite"/>
    </source>
</evidence>
<dbReference type="InterPro" id="IPR019734">
    <property type="entry name" value="TPR_rpt"/>
</dbReference>
<dbReference type="InterPro" id="IPR039340">
    <property type="entry name" value="Tfc4/TFIIIC-102/Sfc4"/>
</dbReference>
<dbReference type="SMART" id="SM00028">
    <property type="entry name" value="TPR"/>
    <property type="match status" value="6"/>
</dbReference>
<evidence type="ECO:0008006" key="5">
    <source>
        <dbReference type="Google" id="ProtNLM"/>
    </source>
</evidence>
<dbReference type="OMA" id="SSPNMKF"/>
<feature type="repeat" description="TPR" evidence="1">
    <location>
        <begin position="174"/>
        <end position="207"/>
    </location>
</feature>
<feature type="repeat" description="TPR" evidence="1">
    <location>
        <begin position="140"/>
        <end position="173"/>
    </location>
</feature>
<dbReference type="EMBL" id="JAPWDV010000001">
    <property type="protein sequence ID" value="KAJ6223226.1"/>
    <property type="molecule type" value="Genomic_DNA"/>
</dbReference>
<dbReference type="SUPFAM" id="SSF48452">
    <property type="entry name" value="TPR-like"/>
    <property type="match status" value="2"/>
</dbReference>
<sequence length="849" mass="99870">MDDQNGPFQMLLNMSEGGDAGPSQKRNVKGAKQRLKKKIRASKKVPIKGKKVVYGSKKSELLTFEEQQEIEEPVEIDLRNIYKAYGINPIEAGRQKLFRKTSNDIIEFSIGEANMKFSMDKPEEAINLLFEVIRMNPFISEPYDALGDYYMRMGNYQKALEFYLLGIEFNQNDSKRWLQLAEIADLNGMHKSAIEFYTKAIKLNPKSIKYQFKKCNLLEQTKQYVQAFKTYEKLLQTLQQSQDSDYRIVLSIVFRMVGILIRQPNKAQKALEMVENILKVYQIETDQERFESFISFYVESYFDLLFLNGQHMKVLTKMFKFGFLSINPELNTEEMNASDLVETILNNFSSLKLVGKKTMDEDTANDDNLLLKSKFVCVFIHLRKFDLIDSYLKEFESLEEQSLQETIFPCLVEALIKSEQYNMAHQFVSKLVDLNKSSSRYWYLYGLCLSKICSTDELEKAIEAFEAAILYDRNNYDAVNELSDICNLIGNPERALDNVNLMERSQTVVDFKLLHNRCNLLFICKRYDEFITSSRLLLSSTMHFFRDWTEIHDLIHPSLSLGSLIRSSKRLYRRYSKRNIPIKLSGGQLTGEQYFELWKKSVFVMLNYTKQYDDAVRFAFSSILSSHFKQFSLPFILIIFRCCLDAKSQQFTYELARFLVKEYPMSGKIWYAFSVTMNDIYHDFRHKRFCMRIWKSHPDNVNILMMNGHIALLNGRYRHALAIFLLVYRQRTYRYDSFYIGLCYLHLLMQSHTLDKCSLFAQMITFFHDYVQKIGKCQESYYNLGRVYHQLGFYRHAIDLYSVALHTPLKIHDKRFDLAPEIAFNLSQIYRRSGNHRQANQLIVQYCTI</sequence>
<keyword evidence="1" id="KW-0802">TPR repeat</keyword>
<accession>A0A9Q0RRL6</accession>
<dbReference type="InterPro" id="IPR011990">
    <property type="entry name" value="TPR-like_helical_dom_sf"/>
</dbReference>
<dbReference type="Pfam" id="PF13181">
    <property type="entry name" value="TPR_8"/>
    <property type="match status" value="3"/>
</dbReference>
<feature type="compositionally biased region" description="Basic residues" evidence="2">
    <location>
        <begin position="26"/>
        <end position="40"/>
    </location>
</feature>
<dbReference type="GO" id="GO:0006383">
    <property type="term" value="P:transcription by RNA polymerase III"/>
    <property type="evidence" value="ECO:0007669"/>
    <property type="project" value="InterPro"/>
</dbReference>
<dbReference type="PROSITE" id="PS50005">
    <property type="entry name" value="TPR"/>
    <property type="match status" value="3"/>
</dbReference>